<keyword evidence="9" id="KW-0576">Peroxisome</keyword>
<keyword evidence="6" id="KW-0560">Oxidoreductase</keyword>
<dbReference type="InterPro" id="IPR016208">
    <property type="entry name" value="Ald_Oxase/xanthine_DH-like"/>
</dbReference>
<keyword evidence="8" id="KW-0411">Iron-sulfur</keyword>
<dbReference type="InterPro" id="IPR002346">
    <property type="entry name" value="Mopterin_DH_FAD-bd"/>
</dbReference>
<dbReference type="GO" id="GO:0005777">
    <property type="term" value="C:peroxisome"/>
    <property type="evidence" value="ECO:0007669"/>
    <property type="project" value="UniProtKB-SubCell"/>
</dbReference>
<dbReference type="InterPro" id="IPR002888">
    <property type="entry name" value="2Fe-2S-bd"/>
</dbReference>
<dbReference type="SUPFAM" id="SSF54292">
    <property type="entry name" value="2Fe-2S ferredoxin-like"/>
    <property type="match status" value="1"/>
</dbReference>
<dbReference type="PROSITE" id="PS00197">
    <property type="entry name" value="2FE2S_FER_1"/>
    <property type="match status" value="1"/>
</dbReference>
<dbReference type="PANTHER" id="PTHR11908">
    <property type="entry name" value="XANTHINE DEHYDROGENASE"/>
    <property type="match status" value="1"/>
</dbReference>
<dbReference type="InterPro" id="IPR016169">
    <property type="entry name" value="FAD-bd_PCMH_sub2"/>
</dbReference>
<feature type="domain" description="FAD-binding PCMH-type" evidence="10">
    <location>
        <begin position="323"/>
        <end position="504"/>
    </location>
</feature>
<dbReference type="InterPro" id="IPR036884">
    <property type="entry name" value="2Fe-2S-bd_dom_sf"/>
</dbReference>
<keyword evidence="3" id="KW-0500">Molybdenum</keyword>
<dbReference type="PANTHER" id="PTHR11908:SF132">
    <property type="entry name" value="ALDEHYDE OXIDASE 1-RELATED"/>
    <property type="match status" value="1"/>
</dbReference>
<dbReference type="GO" id="GO:0005506">
    <property type="term" value="F:iron ion binding"/>
    <property type="evidence" value="ECO:0007669"/>
    <property type="project" value="InterPro"/>
</dbReference>
<evidence type="ECO:0000256" key="2">
    <source>
        <dbReference type="ARBA" id="ARBA00011738"/>
    </source>
</evidence>
<dbReference type="CDD" id="cd00207">
    <property type="entry name" value="fer2"/>
    <property type="match status" value="1"/>
</dbReference>
<gene>
    <name evidence="11" type="ORF">TDIB3V08_LOCUS9905</name>
</gene>
<dbReference type="InterPro" id="IPR001041">
    <property type="entry name" value="2Fe-2S_ferredoxin-type"/>
</dbReference>
<keyword evidence="4" id="KW-0001">2Fe-2S</keyword>
<evidence type="ECO:0000256" key="8">
    <source>
        <dbReference type="ARBA" id="ARBA00023014"/>
    </source>
</evidence>
<evidence type="ECO:0000313" key="11">
    <source>
        <dbReference type="EMBL" id="CAD7203740.1"/>
    </source>
</evidence>
<dbReference type="GO" id="GO:0071949">
    <property type="term" value="F:FAD binding"/>
    <property type="evidence" value="ECO:0007669"/>
    <property type="project" value="InterPro"/>
</dbReference>
<dbReference type="PROSITE" id="PS51387">
    <property type="entry name" value="FAD_PCMH"/>
    <property type="match status" value="1"/>
</dbReference>
<evidence type="ECO:0000256" key="4">
    <source>
        <dbReference type="ARBA" id="ARBA00022714"/>
    </source>
</evidence>
<dbReference type="AlphaFoldDB" id="A0A7R8VS29"/>
<dbReference type="SUPFAM" id="SSF47741">
    <property type="entry name" value="CO dehydrogenase ISP C-domain like"/>
    <property type="match status" value="1"/>
</dbReference>
<evidence type="ECO:0000256" key="9">
    <source>
        <dbReference type="ARBA" id="ARBA00023140"/>
    </source>
</evidence>
<protein>
    <recommendedName>
        <fullName evidence="10">FAD-binding PCMH-type domain-containing protein</fullName>
    </recommendedName>
</protein>
<accession>A0A7R8VS29</accession>
<dbReference type="InterPro" id="IPR036010">
    <property type="entry name" value="2Fe-2S_ferredoxin-like_sf"/>
</dbReference>
<name>A0A7R8VS29_TIMDO</name>
<dbReference type="GO" id="GO:0051537">
    <property type="term" value="F:2 iron, 2 sulfur cluster binding"/>
    <property type="evidence" value="ECO:0007669"/>
    <property type="project" value="UniProtKB-KW"/>
</dbReference>
<dbReference type="InterPro" id="IPR012675">
    <property type="entry name" value="Beta-grasp_dom_sf"/>
</dbReference>
<reference evidence="11" key="1">
    <citation type="submission" date="2020-11" db="EMBL/GenBank/DDBJ databases">
        <authorList>
            <person name="Tran Van P."/>
        </authorList>
    </citation>
    <scope>NUCLEOTIDE SEQUENCE</scope>
</reference>
<dbReference type="Gene3D" id="3.30.465.10">
    <property type="match status" value="1"/>
</dbReference>
<dbReference type="Gene3D" id="3.10.20.30">
    <property type="match status" value="1"/>
</dbReference>
<keyword evidence="7" id="KW-0408">Iron</keyword>
<evidence type="ECO:0000256" key="1">
    <source>
        <dbReference type="ARBA" id="ARBA00004275"/>
    </source>
</evidence>
<evidence type="ECO:0000256" key="3">
    <source>
        <dbReference type="ARBA" id="ARBA00022505"/>
    </source>
</evidence>
<comment type="subunit">
    <text evidence="2">Homodimer.</text>
</comment>
<evidence type="ECO:0000256" key="5">
    <source>
        <dbReference type="ARBA" id="ARBA00022723"/>
    </source>
</evidence>
<dbReference type="Pfam" id="PF01799">
    <property type="entry name" value="Fer2_2"/>
    <property type="match status" value="1"/>
</dbReference>
<sequence length="762" mass="84807">MAPNLTFDPDLCDVIMASIPSWDWVRTTNRLVCVRGGRYLPPPPHRRLRKGFGRITPRTYRSPSSRLAYYPGPPLGTLPDGRVPANTTLNTFIRDYAQLKGTKFMCEEGGCGSCVVSVRSKHPTTKQDTDYAVNSCLVLVFQCLVLVFSCHGWNITTHRGAGLTVSVSWVEYHHHRGAGLTCLVLVFSCHGWNITTIEGLGGRMDGYHLLQATLSKFNGTQCGFCSPGMVMNMYSLMQEGNLTTKKLEESFTGNTCRCTGYRPILDAFKSLCADAPQELRNKCLDIEDLQKINRCCKQCVTCKKKMSSDDDDDLGAISIPGSIPSQAPQWFRVKTIEEIFHVFSSIGDIPYQLVAGNTAHGAFRNIVESEALIDIQDVGELKIKSSQQEVFVGGNLSLSEITKFLYERSEQNEKFSYMRQIADHLKLVANVPVRNIGTIAGNLVLKHKHNEFDSDVFLLLETVGAVLTIMDSSVHAVTVSPVEFLKLDMNHKLITQVMLRPLEPTYKFMSYKPFVTIRVKDNTLCILVKRCHELIWEGHCLRSSRHSQRDKEELKEVVTALACDGTDIILEGTQCFPLLYLHHTLPLVSLLPFPVTKCPTFSLSVAPGPVLHEASCPTSELLMSVVISDSGEEIVCFSYNTVGAVGELKGFCLEVLVIRLEQALGRLNLEEVNPHLCGGRVENNLGNNYPSSPDRDSNLDLLVLSSLAQHGPSALANYATEADYYYDRLCLKIRVKNEPRYGTTPGVLSGNRVGFLSQRYRD</sequence>
<evidence type="ECO:0000256" key="6">
    <source>
        <dbReference type="ARBA" id="ARBA00023002"/>
    </source>
</evidence>
<organism evidence="11">
    <name type="scientific">Timema douglasi</name>
    <name type="common">Walking stick</name>
    <dbReference type="NCBI Taxonomy" id="61478"/>
    <lineage>
        <taxon>Eukaryota</taxon>
        <taxon>Metazoa</taxon>
        <taxon>Ecdysozoa</taxon>
        <taxon>Arthropoda</taxon>
        <taxon>Hexapoda</taxon>
        <taxon>Insecta</taxon>
        <taxon>Pterygota</taxon>
        <taxon>Neoptera</taxon>
        <taxon>Polyneoptera</taxon>
        <taxon>Phasmatodea</taxon>
        <taxon>Timematodea</taxon>
        <taxon>Timematoidea</taxon>
        <taxon>Timematidae</taxon>
        <taxon>Timema</taxon>
    </lineage>
</organism>
<proteinExistence type="predicted"/>
<dbReference type="InterPro" id="IPR006058">
    <property type="entry name" value="2Fe2S_fd_BS"/>
</dbReference>
<dbReference type="EMBL" id="OA571079">
    <property type="protein sequence ID" value="CAD7203740.1"/>
    <property type="molecule type" value="Genomic_DNA"/>
</dbReference>
<dbReference type="SUPFAM" id="SSF56176">
    <property type="entry name" value="FAD-binding/transporter-associated domain-like"/>
    <property type="match status" value="1"/>
</dbReference>
<comment type="subcellular location">
    <subcellularLocation>
        <location evidence="1">Peroxisome</location>
    </subcellularLocation>
</comment>
<dbReference type="Gene3D" id="1.10.150.120">
    <property type="entry name" value="[2Fe-2S]-binding domain"/>
    <property type="match status" value="1"/>
</dbReference>
<dbReference type="Pfam" id="PF00111">
    <property type="entry name" value="Fer2"/>
    <property type="match status" value="1"/>
</dbReference>
<evidence type="ECO:0000256" key="7">
    <source>
        <dbReference type="ARBA" id="ARBA00023004"/>
    </source>
</evidence>
<dbReference type="GO" id="GO:0016491">
    <property type="term" value="F:oxidoreductase activity"/>
    <property type="evidence" value="ECO:0007669"/>
    <property type="project" value="UniProtKB-KW"/>
</dbReference>
<evidence type="ECO:0000259" key="10">
    <source>
        <dbReference type="PROSITE" id="PS51387"/>
    </source>
</evidence>
<keyword evidence="5" id="KW-0479">Metal-binding</keyword>
<dbReference type="InterPro" id="IPR016166">
    <property type="entry name" value="FAD-bd_PCMH"/>
</dbReference>
<dbReference type="InterPro" id="IPR036318">
    <property type="entry name" value="FAD-bd_PCMH-like_sf"/>
</dbReference>
<dbReference type="FunFam" id="3.30.465.10:FF:000013">
    <property type="entry name" value="Aldehyde oxidase"/>
    <property type="match status" value="1"/>
</dbReference>
<dbReference type="Pfam" id="PF00941">
    <property type="entry name" value="FAD_binding_5"/>
    <property type="match status" value="1"/>
</dbReference>